<feature type="domain" description="Carrier" evidence="4">
    <location>
        <begin position="519"/>
        <end position="594"/>
    </location>
</feature>
<keyword evidence="6" id="KW-1185">Reference proteome</keyword>
<proteinExistence type="predicted"/>
<dbReference type="FunFam" id="3.40.50.12780:FF:000012">
    <property type="entry name" value="Non-ribosomal peptide synthetase"/>
    <property type="match status" value="1"/>
</dbReference>
<dbReference type="AlphaFoldDB" id="A0A5B8W030"/>
<evidence type="ECO:0000256" key="2">
    <source>
        <dbReference type="ARBA" id="ARBA00022450"/>
    </source>
</evidence>
<name>A0A5B8W030_9SPHI</name>
<dbReference type="InterPro" id="IPR029058">
    <property type="entry name" value="AB_hydrolase_fold"/>
</dbReference>
<dbReference type="InterPro" id="IPR045851">
    <property type="entry name" value="AMP-bd_C_sf"/>
</dbReference>
<dbReference type="RefSeq" id="WP_147054373.1">
    <property type="nucleotide sequence ID" value="NZ_CP042437.1"/>
</dbReference>
<comment type="cofactor">
    <cofactor evidence="1">
        <name>pantetheine 4'-phosphate</name>
        <dbReference type="ChEBI" id="CHEBI:47942"/>
    </cofactor>
</comment>
<dbReference type="Pfam" id="PF00975">
    <property type="entry name" value="Thioesterase"/>
    <property type="match status" value="1"/>
</dbReference>
<dbReference type="InterPro" id="IPR009081">
    <property type="entry name" value="PP-bd_ACP"/>
</dbReference>
<dbReference type="PROSITE" id="PS00012">
    <property type="entry name" value="PHOSPHOPANTETHEINE"/>
    <property type="match status" value="1"/>
</dbReference>
<dbReference type="Pfam" id="PF00550">
    <property type="entry name" value="PP-binding"/>
    <property type="match status" value="1"/>
</dbReference>
<dbReference type="KEGG" id="mgk:FSB76_14170"/>
<sequence length="875" mass="96763">MNTPVSPKIENSIIEALNDCFELYSNNVALVFNGEYVTFAVLNRRANKLAHLLIDRGVKPNDLIPVCLNQGIELIVAILGVLKSGGAYVPIDPDYPAAQINYIFKDCQPRLILTTTECQHLLQGTANASQILVDQLDGIDYSENNPNINIAGESRAYVMYTSGTTGNPNGVIIEHRSLVNNLMWAHRYFKLHESDVVLQKTTFCFDVSVWEILWPLLSGARLIIINKDDYRDSEKLKATIKLFRVTTIHFIPAMLEFFLLDCKTDEYREINTIICSGEALSTYQVVLLKNKLPNVNLYNLYGPTETTIHSTFWQVPDGFGTSDKVLIGSAIDNTSLYLLDEQGMQQAPGGIGELYIGGIGVARGYLNKPELTSSRFIVNSFNNEKPGRLFKTGDFGRQLPDGNIEYLGRIDDQVKIAGNRIELESIEAVLKTSGLAKHAVAAVKKTSAGSLNIIAFVVLNKGVSVADIWDYLLTKLPGYMLPASIKAVTQIPFTSNGKINKHLLVNPELPGDQGHQIIEPSNELENAIFVFWKSLFETEDISVLDNFFDLGGNSLLAVKLLSFLRRYTQRHINYITLHHYPTISSLADFLSKPGAVQKSNTLIPLKAGGNLPPLYLVNGGDQAGDGFFALAAALDPDQPVYGFESNGFNNKGHKFESIEEVATHYVNSILKDNPYGPYAVAGYSLGGVFAFEMARQLKALGKEVKLLAIIDSLTRDPALIKTQYSFYTVLRLMAFNIRMLGNGLKPALNYSKLVLKAALAKIKSRNGETVKSDADNSSSAELGGSSEPGPFELSVFDLSVSLYIKYVIDKYDGGLVVFKAKQKTFYMDDFKYLGWKPHAKKIKAISIDGHHLTLFDEPQVAAFGKRLQQELNAGF</sequence>
<dbReference type="CDD" id="cd05930">
    <property type="entry name" value="A_NRPS"/>
    <property type="match status" value="1"/>
</dbReference>
<dbReference type="PANTHER" id="PTHR45527">
    <property type="entry name" value="NONRIBOSOMAL PEPTIDE SYNTHETASE"/>
    <property type="match status" value="1"/>
</dbReference>
<dbReference type="GO" id="GO:0044550">
    <property type="term" value="P:secondary metabolite biosynthetic process"/>
    <property type="evidence" value="ECO:0007669"/>
    <property type="project" value="TreeGrafter"/>
</dbReference>
<dbReference type="InterPro" id="IPR001031">
    <property type="entry name" value="Thioesterase"/>
</dbReference>
<dbReference type="PROSITE" id="PS50075">
    <property type="entry name" value="CARRIER"/>
    <property type="match status" value="1"/>
</dbReference>
<dbReference type="Proteomes" id="UP000321362">
    <property type="component" value="Chromosome"/>
</dbReference>
<dbReference type="Gene3D" id="3.30.300.30">
    <property type="match status" value="1"/>
</dbReference>
<dbReference type="EMBL" id="CP042437">
    <property type="protein sequence ID" value="QEC77033.1"/>
    <property type="molecule type" value="Genomic_DNA"/>
</dbReference>
<dbReference type="NCBIfam" id="TIGR01733">
    <property type="entry name" value="AA-adenyl-dom"/>
    <property type="match status" value="1"/>
</dbReference>
<dbReference type="FunFam" id="3.40.50.980:FF:000002">
    <property type="entry name" value="Enterobactin synthetase component F"/>
    <property type="match status" value="1"/>
</dbReference>
<evidence type="ECO:0000313" key="5">
    <source>
        <dbReference type="EMBL" id="QEC77033.1"/>
    </source>
</evidence>
<dbReference type="InterPro" id="IPR010071">
    <property type="entry name" value="AA_adenyl_dom"/>
</dbReference>
<organism evidence="5 6">
    <name type="scientific">Mucilaginibacter ginsenosidivorax</name>
    <dbReference type="NCBI Taxonomy" id="862126"/>
    <lineage>
        <taxon>Bacteria</taxon>
        <taxon>Pseudomonadati</taxon>
        <taxon>Bacteroidota</taxon>
        <taxon>Sphingobacteriia</taxon>
        <taxon>Sphingobacteriales</taxon>
        <taxon>Sphingobacteriaceae</taxon>
        <taxon>Mucilaginibacter</taxon>
    </lineage>
</organism>
<dbReference type="SUPFAM" id="SSF53474">
    <property type="entry name" value="alpha/beta-Hydrolases"/>
    <property type="match status" value="1"/>
</dbReference>
<dbReference type="Gene3D" id="3.40.50.1820">
    <property type="entry name" value="alpha/beta hydrolase"/>
    <property type="match status" value="1"/>
</dbReference>
<gene>
    <name evidence="5" type="ORF">FSB76_14170</name>
</gene>
<keyword evidence="2" id="KW-0596">Phosphopantetheine</keyword>
<evidence type="ECO:0000313" key="6">
    <source>
        <dbReference type="Proteomes" id="UP000321362"/>
    </source>
</evidence>
<dbReference type="InterPro" id="IPR006162">
    <property type="entry name" value="Ppantetheine_attach_site"/>
</dbReference>
<accession>A0A5B8W030</accession>
<keyword evidence="3" id="KW-0597">Phosphoprotein</keyword>
<reference evidence="5 6" key="1">
    <citation type="journal article" date="2013" name="J. Microbiol.">
        <title>Mucilaginibacter ginsenosidivorax sp. nov., with ginsenoside converting activity isolated from sediment.</title>
        <authorList>
            <person name="Kim J.K."/>
            <person name="Choi T.E."/>
            <person name="Liu Q.M."/>
            <person name="Park H.Y."/>
            <person name="Yi T.H."/>
            <person name="Yoon M.H."/>
            <person name="Kim S.C."/>
            <person name="Im W.T."/>
        </authorList>
    </citation>
    <scope>NUCLEOTIDE SEQUENCE [LARGE SCALE GENOMIC DNA]</scope>
    <source>
        <strain evidence="5 6">KHI28</strain>
    </source>
</reference>
<evidence type="ECO:0000256" key="3">
    <source>
        <dbReference type="ARBA" id="ARBA00022553"/>
    </source>
</evidence>
<dbReference type="OrthoDB" id="4317020at2"/>
<dbReference type="SUPFAM" id="SSF47336">
    <property type="entry name" value="ACP-like"/>
    <property type="match status" value="1"/>
</dbReference>
<dbReference type="GO" id="GO:0031177">
    <property type="term" value="F:phosphopantetheine binding"/>
    <property type="evidence" value="ECO:0007669"/>
    <property type="project" value="TreeGrafter"/>
</dbReference>
<dbReference type="SUPFAM" id="SSF56801">
    <property type="entry name" value="Acetyl-CoA synthetase-like"/>
    <property type="match status" value="1"/>
</dbReference>
<dbReference type="GO" id="GO:0043041">
    <property type="term" value="P:amino acid activation for nonribosomal peptide biosynthetic process"/>
    <property type="evidence" value="ECO:0007669"/>
    <property type="project" value="TreeGrafter"/>
</dbReference>
<dbReference type="PANTHER" id="PTHR45527:SF1">
    <property type="entry name" value="FATTY ACID SYNTHASE"/>
    <property type="match status" value="1"/>
</dbReference>
<dbReference type="Pfam" id="PF00501">
    <property type="entry name" value="AMP-binding"/>
    <property type="match status" value="1"/>
</dbReference>
<dbReference type="Gene3D" id="2.30.38.10">
    <property type="entry name" value="Luciferase, Domain 3"/>
    <property type="match status" value="1"/>
</dbReference>
<evidence type="ECO:0000256" key="1">
    <source>
        <dbReference type="ARBA" id="ARBA00001957"/>
    </source>
</evidence>
<dbReference type="GO" id="GO:0005737">
    <property type="term" value="C:cytoplasm"/>
    <property type="evidence" value="ECO:0007669"/>
    <property type="project" value="TreeGrafter"/>
</dbReference>
<dbReference type="Gene3D" id="3.40.50.980">
    <property type="match status" value="2"/>
</dbReference>
<dbReference type="InterPro" id="IPR036736">
    <property type="entry name" value="ACP-like_sf"/>
</dbReference>
<evidence type="ECO:0000259" key="4">
    <source>
        <dbReference type="PROSITE" id="PS50075"/>
    </source>
</evidence>
<dbReference type="InterPro" id="IPR000873">
    <property type="entry name" value="AMP-dep_synth/lig_dom"/>
</dbReference>
<dbReference type="Gene3D" id="1.10.1200.10">
    <property type="entry name" value="ACP-like"/>
    <property type="match status" value="1"/>
</dbReference>
<protein>
    <submittedName>
        <fullName evidence="5">Amino acid adenylation domain-containing protein</fullName>
    </submittedName>
</protein>
<dbReference type="FunFam" id="3.40.50.980:FF:000001">
    <property type="entry name" value="Non-ribosomal peptide synthetase"/>
    <property type="match status" value="1"/>
</dbReference>